<gene>
    <name evidence="1" type="ORF">DRP53_02885</name>
</gene>
<reference evidence="1 2" key="1">
    <citation type="submission" date="2018-06" db="EMBL/GenBank/DDBJ databases">
        <title>Extensive metabolic versatility and redundancy in microbially diverse, dynamic hydrothermal sediments.</title>
        <authorList>
            <person name="Dombrowski N."/>
            <person name="Teske A."/>
            <person name="Baker B.J."/>
        </authorList>
    </citation>
    <scope>NUCLEOTIDE SEQUENCE [LARGE SCALE GENOMIC DNA]</scope>
    <source>
        <strain evidence="1">B36_G15</strain>
    </source>
</reference>
<evidence type="ECO:0000313" key="1">
    <source>
        <dbReference type="EMBL" id="RKX71041.1"/>
    </source>
</evidence>
<sequence>MRWVLIFSLLGLGCIPETVKRPPREKWAEFAIENLWRQRSFTYHHEINHNRPPVIEGYEDGVYIPGYGWQAEGEWDYGGEKGRFEIVAIGKEKYERMGEEWHRSILDKEETIEARIKKVVSFGKFRLEGEKYRFKPNLFYLDPMGKEKFSGWLEVDPDRLLPKRISVVGEDGVVVWMVEFKGFNRKRWLSPPIHISRRFRLSPATPDLVGRLRKRLKCFGLKFRIEYRLGEIDLRVESPITAERLRSLLRPGRLELIRGHWEHDRFMKDSLLGGKELIHDGRIGFDPLSRPRIELGLSRTITIKGHIGLFLDDQLLATKYFDNEVDLNKIQFLMLSDFQKAEMAVGVATTPDLPEFRIEEVGDK</sequence>
<accession>A0A660SM02</accession>
<protein>
    <submittedName>
        <fullName evidence="1">Uncharacterized protein</fullName>
    </submittedName>
</protein>
<dbReference type="AlphaFoldDB" id="A0A660SM02"/>
<proteinExistence type="predicted"/>
<dbReference type="Proteomes" id="UP000268469">
    <property type="component" value="Unassembled WGS sequence"/>
</dbReference>
<dbReference type="EMBL" id="QNBE01000019">
    <property type="protein sequence ID" value="RKX71041.1"/>
    <property type="molecule type" value="Genomic_DNA"/>
</dbReference>
<evidence type="ECO:0000313" key="2">
    <source>
        <dbReference type="Proteomes" id="UP000268469"/>
    </source>
</evidence>
<name>A0A660SM02_UNCW3</name>
<comment type="caution">
    <text evidence="1">The sequence shown here is derived from an EMBL/GenBank/DDBJ whole genome shotgun (WGS) entry which is preliminary data.</text>
</comment>
<organism evidence="1 2">
    <name type="scientific">candidate division WOR-3 bacterium</name>
    <dbReference type="NCBI Taxonomy" id="2052148"/>
    <lineage>
        <taxon>Bacteria</taxon>
        <taxon>Bacteria division WOR-3</taxon>
    </lineage>
</organism>